<dbReference type="Proteomes" id="UP000178735">
    <property type="component" value="Unassembled WGS sequence"/>
</dbReference>
<evidence type="ECO:0000313" key="15">
    <source>
        <dbReference type="Proteomes" id="UP000178735"/>
    </source>
</evidence>
<evidence type="ECO:0000259" key="12">
    <source>
        <dbReference type="Pfam" id="PF00593"/>
    </source>
</evidence>
<keyword evidence="2 10" id="KW-0813">Transport</keyword>
<evidence type="ECO:0000256" key="1">
    <source>
        <dbReference type="ARBA" id="ARBA00004571"/>
    </source>
</evidence>
<evidence type="ECO:0008006" key="16">
    <source>
        <dbReference type="Google" id="ProtNLM"/>
    </source>
</evidence>
<dbReference type="GO" id="GO:0015344">
    <property type="term" value="F:siderophore uptake transmembrane transporter activity"/>
    <property type="evidence" value="ECO:0007669"/>
    <property type="project" value="TreeGrafter"/>
</dbReference>
<dbReference type="InterPro" id="IPR012910">
    <property type="entry name" value="Plug_dom"/>
</dbReference>
<dbReference type="InterPro" id="IPR036942">
    <property type="entry name" value="Beta-barrel_TonB_sf"/>
</dbReference>
<dbReference type="InterPro" id="IPR039426">
    <property type="entry name" value="TonB-dep_rcpt-like"/>
</dbReference>
<feature type="domain" description="TonB-dependent receptor-like beta-barrel" evidence="12">
    <location>
        <begin position="257"/>
        <end position="652"/>
    </location>
</feature>
<evidence type="ECO:0000256" key="9">
    <source>
        <dbReference type="ARBA" id="ARBA00023237"/>
    </source>
</evidence>
<dbReference type="STRING" id="1817813.A2008_05860"/>
<dbReference type="GO" id="GO:0009279">
    <property type="term" value="C:cell outer membrane"/>
    <property type="evidence" value="ECO:0007669"/>
    <property type="project" value="UniProtKB-SubCell"/>
</dbReference>
<dbReference type="PANTHER" id="PTHR30069:SF29">
    <property type="entry name" value="HEMOGLOBIN AND HEMOGLOBIN-HAPTOGLOBIN-BINDING PROTEIN 1-RELATED"/>
    <property type="match status" value="1"/>
</dbReference>
<dbReference type="PROSITE" id="PS52016">
    <property type="entry name" value="TONB_DEPENDENT_REC_3"/>
    <property type="match status" value="1"/>
</dbReference>
<dbReference type="AlphaFoldDB" id="A0A1F7WF77"/>
<sequence length="683" mass="76210">MTGPGNRKNNSLFMTPKAFRGAKGALFAALFLIVLILLQAGRARCQEKSMNELMNLSLEELAEVVVTTPAKTSQKLKEIPGTVRVISARDISARGYLTLEDALSDLPGMQFRNIIGFNSYVFMRGVPNQNNLILVMIDGVQVNELNSGGFYGGGQYNLSNVEQIEVVYGPASAMYGTNAVSGVINIITKSAKNNKGVRLSTMAGGFDTRQHDLVYGFYDENNDVDLNMSAMFKKSGKADLRGAQGDGNWSDTLENFEDDSAFDAKLRNKRFTFGLNYQDKQASYVTKDRTSGTLFQDFGTNWHIRFLNAYAKYDYQKSDRWSWHSMLYYRNATVEDDTKPLISLASAGDPGYQERWYRPNHLAGLENRLNCELGPRLSLIIGTVSERESLSAAFSKTRSVGQFVAAQEPPEPQMLTDDLSSVYAQLQWRIKSPLSFTAGLRRDDSGVYGKVVTPRLGLVYDKNKFNAKLLYAEAYRAPKAWDYQDGLGNPDLSPEAMKSMELAFGYSFTDHVRGGLSAYSNALSNGLTRENIGAGWRWTNVGRIETTGFEGELEYKKDRWRSYINYTYTDSATADGAEVPEISRHSANAGVQYCFTDRLKLDVRGQYLGKRKNTQPAAAANDPGVAGAFVLHGTLSLANYRGYDFQLAARNIFDKEYYHTSNTSVSMYRQPQSLVTLKVSRQF</sequence>
<dbReference type="Pfam" id="PF00593">
    <property type="entry name" value="TonB_dep_Rec_b-barrel"/>
    <property type="match status" value="1"/>
</dbReference>
<evidence type="ECO:0000256" key="6">
    <source>
        <dbReference type="ARBA" id="ARBA00023077"/>
    </source>
</evidence>
<evidence type="ECO:0000259" key="13">
    <source>
        <dbReference type="Pfam" id="PF07715"/>
    </source>
</evidence>
<gene>
    <name evidence="14" type="ORF">A2008_05860</name>
</gene>
<keyword evidence="4 10" id="KW-0812">Transmembrane</keyword>
<feature type="domain" description="TonB-dependent receptor plug" evidence="13">
    <location>
        <begin position="76"/>
        <end position="183"/>
    </location>
</feature>
<dbReference type="SUPFAM" id="SSF56935">
    <property type="entry name" value="Porins"/>
    <property type="match status" value="1"/>
</dbReference>
<dbReference type="Pfam" id="PF07715">
    <property type="entry name" value="Plug"/>
    <property type="match status" value="1"/>
</dbReference>
<evidence type="ECO:0000256" key="11">
    <source>
        <dbReference type="RuleBase" id="RU003357"/>
    </source>
</evidence>
<evidence type="ECO:0000256" key="2">
    <source>
        <dbReference type="ARBA" id="ARBA00022448"/>
    </source>
</evidence>
<proteinExistence type="inferred from homology"/>
<keyword evidence="5" id="KW-0732">Signal</keyword>
<keyword evidence="7 10" id="KW-0472">Membrane</keyword>
<name>A0A1F7WF77_9BACT</name>
<evidence type="ECO:0000256" key="10">
    <source>
        <dbReference type="PROSITE-ProRule" id="PRU01360"/>
    </source>
</evidence>
<dbReference type="PANTHER" id="PTHR30069">
    <property type="entry name" value="TONB-DEPENDENT OUTER MEMBRANE RECEPTOR"/>
    <property type="match status" value="1"/>
</dbReference>
<keyword evidence="9 10" id="KW-0998">Cell outer membrane</keyword>
<evidence type="ECO:0000313" key="14">
    <source>
        <dbReference type="EMBL" id="OGM00848.1"/>
    </source>
</evidence>
<dbReference type="GO" id="GO:0044718">
    <property type="term" value="P:siderophore transmembrane transport"/>
    <property type="evidence" value="ECO:0007669"/>
    <property type="project" value="TreeGrafter"/>
</dbReference>
<dbReference type="Gene3D" id="2.40.170.20">
    <property type="entry name" value="TonB-dependent receptor, beta-barrel domain"/>
    <property type="match status" value="1"/>
</dbReference>
<keyword evidence="8" id="KW-0675">Receptor</keyword>
<evidence type="ECO:0000256" key="5">
    <source>
        <dbReference type="ARBA" id="ARBA00022729"/>
    </source>
</evidence>
<evidence type="ECO:0000256" key="4">
    <source>
        <dbReference type="ARBA" id="ARBA00022692"/>
    </source>
</evidence>
<dbReference type="EMBL" id="MGFH01000249">
    <property type="protein sequence ID" value="OGM00848.1"/>
    <property type="molecule type" value="Genomic_DNA"/>
</dbReference>
<evidence type="ECO:0000256" key="3">
    <source>
        <dbReference type="ARBA" id="ARBA00022452"/>
    </source>
</evidence>
<protein>
    <recommendedName>
        <fullName evidence="16">TonB-dependent receptor</fullName>
    </recommendedName>
</protein>
<dbReference type="InterPro" id="IPR037066">
    <property type="entry name" value="Plug_dom_sf"/>
</dbReference>
<evidence type="ECO:0000256" key="7">
    <source>
        <dbReference type="ARBA" id="ARBA00023136"/>
    </source>
</evidence>
<keyword evidence="3 10" id="KW-1134">Transmembrane beta strand</keyword>
<organism evidence="14 15">
    <name type="scientific">Candidatus Wallbacteria bacterium GWC2_49_35</name>
    <dbReference type="NCBI Taxonomy" id="1817813"/>
    <lineage>
        <taxon>Bacteria</taxon>
        <taxon>Candidatus Walliibacteriota</taxon>
    </lineage>
</organism>
<keyword evidence="6 11" id="KW-0798">TonB box</keyword>
<comment type="subcellular location">
    <subcellularLocation>
        <location evidence="1 10">Cell outer membrane</location>
        <topology evidence="1 10">Multi-pass membrane protein</topology>
    </subcellularLocation>
</comment>
<dbReference type="CDD" id="cd01347">
    <property type="entry name" value="ligand_gated_channel"/>
    <property type="match status" value="1"/>
</dbReference>
<evidence type="ECO:0000256" key="8">
    <source>
        <dbReference type="ARBA" id="ARBA00023170"/>
    </source>
</evidence>
<dbReference type="InterPro" id="IPR000531">
    <property type="entry name" value="Beta-barrel_TonB"/>
</dbReference>
<reference evidence="14 15" key="1">
    <citation type="journal article" date="2016" name="Nat. Commun.">
        <title>Thousands of microbial genomes shed light on interconnected biogeochemical processes in an aquifer system.</title>
        <authorList>
            <person name="Anantharaman K."/>
            <person name="Brown C.T."/>
            <person name="Hug L.A."/>
            <person name="Sharon I."/>
            <person name="Castelle C.J."/>
            <person name="Probst A.J."/>
            <person name="Thomas B.C."/>
            <person name="Singh A."/>
            <person name="Wilkins M.J."/>
            <person name="Karaoz U."/>
            <person name="Brodie E.L."/>
            <person name="Williams K.H."/>
            <person name="Hubbard S.S."/>
            <person name="Banfield J.F."/>
        </authorList>
    </citation>
    <scope>NUCLEOTIDE SEQUENCE [LARGE SCALE GENOMIC DNA]</scope>
</reference>
<dbReference type="Gene3D" id="2.170.130.10">
    <property type="entry name" value="TonB-dependent receptor, plug domain"/>
    <property type="match status" value="1"/>
</dbReference>
<comment type="caution">
    <text evidence="14">The sequence shown here is derived from an EMBL/GenBank/DDBJ whole genome shotgun (WGS) entry which is preliminary data.</text>
</comment>
<comment type="similarity">
    <text evidence="10 11">Belongs to the TonB-dependent receptor family.</text>
</comment>
<accession>A0A1F7WF77</accession>